<name>A0A8H5AUB3_9AGAR</name>
<dbReference type="InterPro" id="IPR027417">
    <property type="entry name" value="P-loop_NTPase"/>
</dbReference>
<dbReference type="PANTHER" id="PTHR10039">
    <property type="entry name" value="AMELOGENIN"/>
    <property type="match status" value="1"/>
</dbReference>
<dbReference type="Proteomes" id="UP000567179">
    <property type="component" value="Unassembled WGS sequence"/>
</dbReference>
<evidence type="ECO:0000256" key="2">
    <source>
        <dbReference type="SAM" id="MobiDB-lite"/>
    </source>
</evidence>
<dbReference type="CDD" id="cd02019">
    <property type="entry name" value="NK"/>
    <property type="match status" value="1"/>
</dbReference>
<proteinExistence type="predicted"/>
<dbReference type="Pfam" id="PF24883">
    <property type="entry name" value="NPHP3_N"/>
    <property type="match status" value="1"/>
</dbReference>
<evidence type="ECO:0000259" key="3">
    <source>
        <dbReference type="Pfam" id="PF24883"/>
    </source>
</evidence>
<feature type="domain" description="Nephrocystin 3-like N-terminal" evidence="3">
    <location>
        <begin position="80"/>
        <end position="233"/>
    </location>
</feature>
<comment type="caution">
    <text evidence="4">The sequence shown here is derived from an EMBL/GenBank/DDBJ whole genome shotgun (WGS) entry which is preliminary data.</text>
</comment>
<keyword evidence="5" id="KW-1185">Reference proteome</keyword>
<protein>
    <recommendedName>
        <fullName evidence="3">Nephrocystin 3-like N-terminal domain-containing protein</fullName>
    </recommendedName>
</protein>
<dbReference type="Gene3D" id="3.40.50.300">
    <property type="entry name" value="P-loop containing nucleotide triphosphate hydrolases"/>
    <property type="match status" value="1"/>
</dbReference>
<keyword evidence="1" id="KW-0677">Repeat</keyword>
<dbReference type="PANTHER" id="PTHR10039:SF14">
    <property type="entry name" value="NACHT DOMAIN-CONTAINING PROTEIN"/>
    <property type="match status" value="1"/>
</dbReference>
<feature type="region of interest" description="Disordered" evidence="2">
    <location>
        <begin position="982"/>
        <end position="1001"/>
    </location>
</feature>
<gene>
    <name evidence="4" type="ORF">D9619_008231</name>
</gene>
<organism evidence="4 5">
    <name type="scientific">Psilocybe cf. subviscida</name>
    <dbReference type="NCBI Taxonomy" id="2480587"/>
    <lineage>
        <taxon>Eukaryota</taxon>
        <taxon>Fungi</taxon>
        <taxon>Dikarya</taxon>
        <taxon>Basidiomycota</taxon>
        <taxon>Agaricomycotina</taxon>
        <taxon>Agaricomycetes</taxon>
        <taxon>Agaricomycetidae</taxon>
        <taxon>Agaricales</taxon>
        <taxon>Agaricineae</taxon>
        <taxon>Strophariaceae</taxon>
        <taxon>Psilocybe</taxon>
    </lineage>
</organism>
<dbReference type="InterPro" id="IPR056884">
    <property type="entry name" value="NPHP3-like_N"/>
</dbReference>
<evidence type="ECO:0000256" key="1">
    <source>
        <dbReference type="ARBA" id="ARBA00022737"/>
    </source>
</evidence>
<evidence type="ECO:0000313" key="4">
    <source>
        <dbReference type="EMBL" id="KAF5310906.1"/>
    </source>
</evidence>
<accession>A0A8H5AUB3</accession>
<dbReference type="OrthoDB" id="4760524at2759"/>
<evidence type="ECO:0000313" key="5">
    <source>
        <dbReference type="Proteomes" id="UP000567179"/>
    </source>
</evidence>
<dbReference type="SUPFAM" id="SSF52540">
    <property type="entry name" value="P-loop containing nucleoside triphosphate hydrolases"/>
    <property type="match status" value="1"/>
</dbReference>
<dbReference type="AlphaFoldDB" id="A0A8H5AUB3"/>
<dbReference type="EMBL" id="JAACJJ010000057">
    <property type="protein sequence ID" value="KAF5310906.1"/>
    <property type="molecule type" value="Genomic_DNA"/>
</dbReference>
<reference evidence="4 5" key="1">
    <citation type="journal article" date="2020" name="ISME J.">
        <title>Uncovering the hidden diversity of litter-decomposition mechanisms in mushroom-forming fungi.</title>
        <authorList>
            <person name="Floudas D."/>
            <person name="Bentzer J."/>
            <person name="Ahren D."/>
            <person name="Johansson T."/>
            <person name="Persson P."/>
            <person name="Tunlid A."/>
        </authorList>
    </citation>
    <scope>NUCLEOTIDE SEQUENCE [LARGE SCALE GENOMIC DNA]</scope>
    <source>
        <strain evidence="4 5">CBS 101986</strain>
    </source>
</reference>
<sequence>MATFFGSRSVVMGGNFTQVNNNVQARSSHTPWDRLQAAVAPAAFHNSAQRFDPPRCHSNTRVAVMDVLRDLALRRGDVGKARILWLSGPAGAGKSAIAQTFCEECFSINLLLASFFFNRSDPSRNTAKSFVGTLAYQIYRKVTAHHQSLILDAIENDPLVFERSVDAQFKALIIDPLRHLFESGYFGTGAPALIIMDGLDECSTAPAQINILTALQNISNLQQSPFVFIIASRPEHDTQMFFRRSSLGRLLHQLTLDDSYYPDVDIELVLREKMRETHATHPRANSIPQEWPSNPAIRTLVRKSSGQFIYASVVIKYVTSSRHYPPDRLDVVLQLRPPKRDLPFAELDALYSHIFSYVEDIGLILRVLCIILLFHERQIDILTKDVEELCELDQGECLTMLYDLQSVLRVESTTHGQHSIRLLHKSLPDYLQDPSRSKAYHINTTPEVVVPILTQCLRCISDLKLDYNIRCSSFISCHLDLLVSNIQMCYGDLMSFSLINCWVTNHGTEPARDESWLREKLLWFAFEFLNKLCTLEGTDYEHVYDHHLHQFPRLVDQFPQVYGPNSRENRDCIFPMIVIFALLRDSNAHISSKVFDFFHGRLSDVILVQSPMSGLENLSYSAAWRCINSLTPKSGAKIAAFALECLPLILPDSRLSLDLSQACLPEAPFAYTVMRSHQLSGLPGRAYAAMHNYRIRCAEAQPDWMSDAAINNFNAYTESKDVASLKAAIKNFDLAIEQYRKHRNSSLRTTLIYYTVAVWWHYADCGRSPEDLGKVIGLGTEARNSWVGQKNMKLYTTLLHTLAAAYFEQYKRAFGPSPIKPDEKQKAFDNAVEYYTELKDNSAAGSQRSAIQVELDIVFRTQSELEQTLGLCDIRIQHLQDALVEATEAGKEIDAGNGGNEAKRKNKAAVDNIKAVCLLALADCYEDQYTLGKAPREVHKLTMAIDSYTKAKPFLEDLRSPDLLLCLYNLARQHHLRWLETRDPSDSDTAKEMAEAAKDNADDDCVWKQDIQDLLVAVLRPESESRQE</sequence>